<dbReference type="EMBL" id="JBHLYR010000019">
    <property type="protein sequence ID" value="MFB9991529.1"/>
    <property type="molecule type" value="Genomic_DNA"/>
</dbReference>
<evidence type="ECO:0000313" key="2">
    <source>
        <dbReference type="EMBL" id="MFB9991529.1"/>
    </source>
</evidence>
<evidence type="ECO:0000256" key="1">
    <source>
        <dbReference type="SAM" id="SignalP"/>
    </source>
</evidence>
<keyword evidence="1" id="KW-0732">Signal</keyword>
<gene>
    <name evidence="2" type="ORF">ACFFLM_06050</name>
</gene>
<feature type="chain" id="PRO_5047538202" evidence="1">
    <location>
        <begin position="19"/>
        <end position="120"/>
    </location>
</feature>
<name>A0ABV6AVK0_9DEIO</name>
<proteinExistence type="predicted"/>
<keyword evidence="3" id="KW-1185">Reference proteome</keyword>
<sequence length="120" mass="13590">MKKIVVLLSLMLASQAGATWQSVLAKFETKENTLCKSERLMSESGLSSNPKPLFYKSYRINDIAFWNSTIMVLNALYNDNIRGDGKSTTEISEDIYYAYISAKDGVYYANFDKLSKYLIA</sequence>
<accession>A0ABV6AVK0</accession>
<comment type="caution">
    <text evidence="2">The sequence shown here is derived from an EMBL/GenBank/DDBJ whole genome shotgun (WGS) entry which is preliminary data.</text>
</comment>
<protein>
    <submittedName>
        <fullName evidence="2">Uncharacterized protein</fullName>
    </submittedName>
</protein>
<organism evidence="2 3">
    <name type="scientific">Deinococcus oregonensis</name>
    <dbReference type="NCBI Taxonomy" id="1805970"/>
    <lineage>
        <taxon>Bacteria</taxon>
        <taxon>Thermotogati</taxon>
        <taxon>Deinococcota</taxon>
        <taxon>Deinococci</taxon>
        <taxon>Deinococcales</taxon>
        <taxon>Deinococcaceae</taxon>
        <taxon>Deinococcus</taxon>
    </lineage>
</organism>
<evidence type="ECO:0000313" key="3">
    <source>
        <dbReference type="Proteomes" id="UP001589733"/>
    </source>
</evidence>
<feature type="signal peptide" evidence="1">
    <location>
        <begin position="1"/>
        <end position="18"/>
    </location>
</feature>
<dbReference type="RefSeq" id="WP_380006710.1">
    <property type="nucleotide sequence ID" value="NZ_JBHLYR010000019.1"/>
</dbReference>
<dbReference type="Proteomes" id="UP001589733">
    <property type="component" value="Unassembled WGS sequence"/>
</dbReference>
<reference evidence="2 3" key="1">
    <citation type="submission" date="2024-09" db="EMBL/GenBank/DDBJ databases">
        <authorList>
            <person name="Sun Q."/>
            <person name="Mori K."/>
        </authorList>
    </citation>
    <scope>NUCLEOTIDE SEQUENCE [LARGE SCALE GENOMIC DNA]</scope>
    <source>
        <strain evidence="2 3">JCM 13503</strain>
    </source>
</reference>